<dbReference type="EMBL" id="CP067018">
    <property type="protein sequence ID" value="QQN58589.1"/>
    <property type="molecule type" value="Genomic_DNA"/>
</dbReference>
<organism evidence="5 6">
    <name type="scientific">Elizabethkingia bruuniana</name>
    <dbReference type="NCBI Taxonomy" id="1756149"/>
    <lineage>
        <taxon>Bacteria</taxon>
        <taxon>Pseudomonadati</taxon>
        <taxon>Bacteroidota</taxon>
        <taxon>Flavobacteriia</taxon>
        <taxon>Flavobacteriales</taxon>
        <taxon>Weeksellaceae</taxon>
        <taxon>Elizabethkingia</taxon>
    </lineage>
</organism>
<accession>A0A7T7UYV3</accession>
<evidence type="ECO:0000313" key="5">
    <source>
        <dbReference type="EMBL" id="QQN58589.1"/>
    </source>
</evidence>
<dbReference type="KEGG" id="egm:AYC65_08815"/>
<dbReference type="InterPro" id="IPR009057">
    <property type="entry name" value="Homeodomain-like_sf"/>
</dbReference>
<reference evidence="5 6" key="1">
    <citation type="submission" date="2020-12" db="EMBL/GenBank/DDBJ databases">
        <title>FDA dAtabase for Regulatory Grade micrObial Sequences (FDA-ARGOS): Supporting development and validation of Infectious Disease Dx tests.</title>
        <authorList>
            <person name="Kerrigan L."/>
            <person name="Long C."/>
            <person name="Tallon L."/>
            <person name="Sadzewicz L."/>
            <person name="Zhao X."/>
            <person name="Boylan J."/>
            <person name="Ott S."/>
            <person name="Bowen H."/>
            <person name="Vavikolanu K."/>
            <person name="Mehta A."/>
            <person name="Aluvathingal J."/>
            <person name="Nadendla S."/>
            <person name="Yan Y."/>
            <person name="Sichtig H."/>
        </authorList>
    </citation>
    <scope>NUCLEOTIDE SEQUENCE [LARGE SCALE GENOMIC DNA]</scope>
    <source>
        <strain evidence="5 6">FDAARGOS_1031</strain>
    </source>
</reference>
<dbReference type="Pfam" id="PF12833">
    <property type="entry name" value="HTH_18"/>
    <property type="match status" value="1"/>
</dbReference>
<dbReference type="AlphaFoldDB" id="A0A7T7UYV3"/>
<feature type="domain" description="HTH araC/xylS-type" evidence="4">
    <location>
        <begin position="180"/>
        <end position="288"/>
    </location>
</feature>
<dbReference type="SMART" id="SM00342">
    <property type="entry name" value="HTH_ARAC"/>
    <property type="match status" value="1"/>
</dbReference>
<dbReference type="GO" id="GO:0003700">
    <property type="term" value="F:DNA-binding transcription factor activity"/>
    <property type="evidence" value="ECO:0007669"/>
    <property type="project" value="InterPro"/>
</dbReference>
<evidence type="ECO:0000256" key="2">
    <source>
        <dbReference type="ARBA" id="ARBA00023125"/>
    </source>
</evidence>
<dbReference type="InterPro" id="IPR018060">
    <property type="entry name" value="HTH_AraC"/>
</dbReference>
<keyword evidence="6" id="KW-1185">Reference proteome</keyword>
<dbReference type="PANTHER" id="PTHR43280:SF32">
    <property type="entry name" value="TRANSCRIPTIONAL REGULATORY PROTEIN"/>
    <property type="match status" value="1"/>
</dbReference>
<protein>
    <submittedName>
        <fullName evidence="5">AraC family transcriptional regulator</fullName>
    </submittedName>
</protein>
<dbReference type="OrthoDB" id="2600165at2"/>
<sequence length="288" mass="34437">MKLKNLFNIPEFARYINIHGLKNDTLHICKYNEESKLRNQSPPVGIDFYFLSIKSTKDIIIENPVKGEFTSDSYLYLDCPYNTMEWNLTPPVSGYSIMVSTDYLTKHVKDYNFMHYNNHEALFLTREEEVLLWDLFDKAYHEFCKEDFQRNILISYIVLILTYTQHFYNRQFDSRSRIYHKVVNRFQKDLEAYFNNREGISGLPSVAYFAQKTHLSANYFGDLIKHFTGKSPLDHIHYYITERAKQMLKTSEMTVNEISYQLGFDYPTYFTRFFRKRTGMAPKVFREL</sequence>
<dbReference type="Proteomes" id="UP000595426">
    <property type="component" value="Chromosome"/>
</dbReference>
<name>A0A7T7UYV3_9FLAO</name>
<keyword evidence="3" id="KW-0804">Transcription</keyword>
<keyword evidence="2" id="KW-0238">DNA-binding</keyword>
<dbReference type="Gene3D" id="1.10.10.60">
    <property type="entry name" value="Homeodomain-like"/>
    <property type="match status" value="1"/>
</dbReference>
<dbReference type="PRINTS" id="PR00032">
    <property type="entry name" value="HTHARAC"/>
</dbReference>
<proteinExistence type="predicted"/>
<dbReference type="InterPro" id="IPR020449">
    <property type="entry name" value="Tscrpt_reg_AraC-type_HTH"/>
</dbReference>
<dbReference type="GO" id="GO:0043565">
    <property type="term" value="F:sequence-specific DNA binding"/>
    <property type="evidence" value="ECO:0007669"/>
    <property type="project" value="InterPro"/>
</dbReference>
<dbReference type="SUPFAM" id="SSF46689">
    <property type="entry name" value="Homeodomain-like"/>
    <property type="match status" value="1"/>
</dbReference>
<evidence type="ECO:0000256" key="1">
    <source>
        <dbReference type="ARBA" id="ARBA00023015"/>
    </source>
</evidence>
<evidence type="ECO:0000259" key="4">
    <source>
        <dbReference type="PROSITE" id="PS01124"/>
    </source>
</evidence>
<keyword evidence="1" id="KW-0805">Transcription regulation</keyword>
<dbReference type="GeneID" id="93133004"/>
<gene>
    <name evidence="5" type="ORF">I6H88_19535</name>
</gene>
<dbReference type="PANTHER" id="PTHR43280">
    <property type="entry name" value="ARAC-FAMILY TRANSCRIPTIONAL REGULATOR"/>
    <property type="match status" value="1"/>
</dbReference>
<evidence type="ECO:0000313" key="6">
    <source>
        <dbReference type="Proteomes" id="UP000595426"/>
    </source>
</evidence>
<evidence type="ECO:0000256" key="3">
    <source>
        <dbReference type="ARBA" id="ARBA00023163"/>
    </source>
</evidence>
<dbReference type="RefSeq" id="WP_034867474.1">
    <property type="nucleotide sequence ID" value="NZ_CBCSDR010000001.1"/>
</dbReference>
<dbReference type="PROSITE" id="PS01124">
    <property type="entry name" value="HTH_ARAC_FAMILY_2"/>
    <property type="match status" value="1"/>
</dbReference>